<reference evidence="5" key="2">
    <citation type="journal article" date="2022" name="Hortic Res">
        <title>The genome of Dioscorea zingiberensis sheds light on the biosynthesis, origin and evolution of the medicinally important diosgenin saponins.</title>
        <authorList>
            <person name="Li Y."/>
            <person name="Tan C."/>
            <person name="Li Z."/>
            <person name="Guo J."/>
            <person name="Li S."/>
            <person name="Chen X."/>
            <person name="Wang C."/>
            <person name="Dai X."/>
            <person name="Yang H."/>
            <person name="Song W."/>
            <person name="Hou L."/>
            <person name="Xu J."/>
            <person name="Tong Z."/>
            <person name="Xu A."/>
            <person name="Yuan X."/>
            <person name="Wang W."/>
            <person name="Yang Q."/>
            <person name="Chen L."/>
            <person name="Sun Z."/>
            <person name="Wang K."/>
            <person name="Pan B."/>
            <person name="Chen J."/>
            <person name="Bao Y."/>
            <person name="Liu F."/>
            <person name="Qi X."/>
            <person name="Gang D.R."/>
            <person name="Wen J."/>
            <person name="Li J."/>
        </authorList>
    </citation>
    <scope>NUCLEOTIDE SEQUENCE</scope>
    <source>
        <strain evidence="5">Dzin_1.0</strain>
    </source>
</reference>
<keyword evidence="1" id="KW-0732">Signal</keyword>
<name>A0A9D5C988_9LILI</name>
<dbReference type="GO" id="GO:0004857">
    <property type="term" value="F:enzyme inhibitor activity"/>
    <property type="evidence" value="ECO:0007669"/>
    <property type="project" value="InterPro"/>
</dbReference>
<dbReference type="SUPFAM" id="SSF101148">
    <property type="entry name" value="Plant invertase/pectin methylesterase inhibitor"/>
    <property type="match status" value="1"/>
</dbReference>
<dbReference type="PANTHER" id="PTHR35357:SF23">
    <property type="entry name" value="PECTINESTERASE INHIBITOR DOMAIN-CONTAINING PROTEIN"/>
    <property type="match status" value="1"/>
</dbReference>
<proteinExistence type="inferred from homology"/>
<comment type="caution">
    <text evidence="5">The sequence shown here is derived from an EMBL/GenBank/DDBJ whole genome shotgun (WGS) entry which is preliminary data.</text>
</comment>
<protein>
    <recommendedName>
        <fullName evidence="4">Pectinesterase inhibitor domain-containing protein</fullName>
    </recommendedName>
</protein>
<dbReference type="SMART" id="SM00856">
    <property type="entry name" value="PMEI"/>
    <property type="match status" value="1"/>
</dbReference>
<dbReference type="PANTHER" id="PTHR35357">
    <property type="entry name" value="OS02G0537100 PROTEIN"/>
    <property type="match status" value="1"/>
</dbReference>
<dbReference type="FunFam" id="1.20.140.40:FF:000002">
    <property type="entry name" value="Putative invertase inhibitor"/>
    <property type="match status" value="1"/>
</dbReference>
<evidence type="ECO:0000313" key="6">
    <source>
        <dbReference type="Proteomes" id="UP001085076"/>
    </source>
</evidence>
<gene>
    <name evidence="5" type="ORF">J5N97_025089</name>
</gene>
<dbReference type="InterPro" id="IPR035513">
    <property type="entry name" value="Invertase/methylesterase_inhib"/>
</dbReference>
<feature type="domain" description="Pectinesterase inhibitor" evidence="4">
    <location>
        <begin position="40"/>
        <end position="192"/>
    </location>
</feature>
<dbReference type="OrthoDB" id="1915198at2759"/>
<sequence length="199" mass="22091">MRWTCVLDLLALHGSTTPETRFISEEARMQPFYYSPVIALKPDIVSETCKRCTDGDPTVSFNFCMDTLSSIPKSHKSDLKGLALISVKLSMKNATQIKSQVKELLKEAKTRDKYMKSCLETCEELYSDAIAALRDSVKAIKAKRFDDALTYLSAVVDTPGTCEDGFSEGGIISPMMKENKIFFALSSMSLSISSLLAHY</sequence>
<evidence type="ECO:0000256" key="3">
    <source>
        <dbReference type="ARBA" id="ARBA00038471"/>
    </source>
</evidence>
<dbReference type="GO" id="GO:0005576">
    <property type="term" value="C:extracellular region"/>
    <property type="evidence" value="ECO:0007669"/>
    <property type="project" value="UniProtKB-ARBA"/>
</dbReference>
<keyword evidence="2" id="KW-1015">Disulfide bond</keyword>
<dbReference type="EMBL" id="JAGGNH010000007">
    <property type="protein sequence ID" value="KAJ0968172.1"/>
    <property type="molecule type" value="Genomic_DNA"/>
</dbReference>
<evidence type="ECO:0000313" key="5">
    <source>
        <dbReference type="EMBL" id="KAJ0968172.1"/>
    </source>
</evidence>
<dbReference type="Gene3D" id="1.20.140.40">
    <property type="entry name" value="Invertase/pectin methylesterase inhibitor family protein"/>
    <property type="match status" value="1"/>
</dbReference>
<dbReference type="NCBIfam" id="TIGR01614">
    <property type="entry name" value="PME_inhib"/>
    <property type="match status" value="1"/>
</dbReference>
<keyword evidence="6" id="KW-1185">Reference proteome</keyword>
<dbReference type="CDD" id="cd15795">
    <property type="entry name" value="PMEI-Pla_a_1_like"/>
    <property type="match status" value="1"/>
</dbReference>
<evidence type="ECO:0000259" key="4">
    <source>
        <dbReference type="SMART" id="SM00856"/>
    </source>
</evidence>
<dbReference type="Proteomes" id="UP001085076">
    <property type="component" value="Miscellaneous, Linkage group lg07"/>
</dbReference>
<reference evidence="5" key="1">
    <citation type="submission" date="2021-03" db="EMBL/GenBank/DDBJ databases">
        <authorList>
            <person name="Li Z."/>
            <person name="Yang C."/>
        </authorList>
    </citation>
    <scope>NUCLEOTIDE SEQUENCE</scope>
    <source>
        <strain evidence="5">Dzin_1.0</strain>
        <tissue evidence="5">Leaf</tissue>
    </source>
</reference>
<evidence type="ECO:0000256" key="2">
    <source>
        <dbReference type="ARBA" id="ARBA00023157"/>
    </source>
</evidence>
<dbReference type="AlphaFoldDB" id="A0A9D5C988"/>
<evidence type="ECO:0000256" key="1">
    <source>
        <dbReference type="ARBA" id="ARBA00022729"/>
    </source>
</evidence>
<accession>A0A9D5C988</accession>
<organism evidence="5 6">
    <name type="scientific">Dioscorea zingiberensis</name>
    <dbReference type="NCBI Taxonomy" id="325984"/>
    <lineage>
        <taxon>Eukaryota</taxon>
        <taxon>Viridiplantae</taxon>
        <taxon>Streptophyta</taxon>
        <taxon>Embryophyta</taxon>
        <taxon>Tracheophyta</taxon>
        <taxon>Spermatophyta</taxon>
        <taxon>Magnoliopsida</taxon>
        <taxon>Liliopsida</taxon>
        <taxon>Dioscoreales</taxon>
        <taxon>Dioscoreaceae</taxon>
        <taxon>Dioscorea</taxon>
    </lineage>
</organism>
<dbReference type="InterPro" id="IPR034088">
    <property type="entry name" value="Pla_a_1-like"/>
</dbReference>
<dbReference type="Pfam" id="PF04043">
    <property type="entry name" value="PMEI"/>
    <property type="match status" value="1"/>
</dbReference>
<comment type="similarity">
    <text evidence="3">Belongs to the PMEI family.</text>
</comment>
<dbReference type="InterPro" id="IPR006501">
    <property type="entry name" value="Pectinesterase_inhib_dom"/>
</dbReference>